<keyword evidence="3" id="KW-1000">Mitochondrion outer membrane</keyword>
<dbReference type="EMBL" id="JAODAN010000006">
    <property type="protein sequence ID" value="KAK1923816.1"/>
    <property type="molecule type" value="Genomic_DNA"/>
</dbReference>
<dbReference type="InterPro" id="IPR036291">
    <property type="entry name" value="NAD(P)-bd_dom_sf"/>
</dbReference>
<dbReference type="GO" id="GO:0051170">
    <property type="term" value="P:import into nucleus"/>
    <property type="evidence" value="ECO:0007669"/>
    <property type="project" value="TreeGrafter"/>
</dbReference>
<dbReference type="PANTHER" id="PTHR14097:SF7">
    <property type="entry name" value="OXIDOREDUCTASE HTATIP2"/>
    <property type="match status" value="1"/>
</dbReference>
<dbReference type="GO" id="GO:0005741">
    <property type="term" value="C:mitochondrial outer membrane"/>
    <property type="evidence" value="ECO:0007669"/>
    <property type="project" value="UniProtKB-SubCell"/>
</dbReference>
<comment type="caution">
    <text evidence="7">The sequence shown here is derived from an EMBL/GenBank/DDBJ whole genome shotgun (WGS) entry which is preliminary data.</text>
</comment>
<accession>A0AAD9FPK4</accession>
<dbReference type="FunFam" id="3.40.50.720:FF:000366">
    <property type="entry name" value="Protein FMP52, mitochondrial"/>
    <property type="match status" value="1"/>
</dbReference>
<keyword evidence="8" id="KW-1185">Reference proteome</keyword>
<comment type="subcellular location">
    <subcellularLocation>
        <location evidence="1">Mitochondrion outer membrane</location>
        <topology evidence="1">Peripheral membrane protein</topology>
    </subcellularLocation>
</comment>
<comment type="similarity">
    <text evidence="2">Belongs to the FMP52 family.</text>
</comment>
<evidence type="ECO:0000256" key="4">
    <source>
        <dbReference type="ARBA" id="ARBA00022946"/>
    </source>
</evidence>
<keyword evidence="4" id="KW-0809">Transit peptide</keyword>
<dbReference type="AlphaFoldDB" id="A0AAD9FPK4"/>
<dbReference type="Gene3D" id="3.40.50.720">
    <property type="entry name" value="NAD(P)-binding Rossmann-like Domain"/>
    <property type="match status" value="1"/>
</dbReference>
<organism evidence="7 8">
    <name type="scientific">Papiliotrema laurentii</name>
    <name type="common">Cryptococcus laurentii</name>
    <dbReference type="NCBI Taxonomy" id="5418"/>
    <lineage>
        <taxon>Eukaryota</taxon>
        <taxon>Fungi</taxon>
        <taxon>Dikarya</taxon>
        <taxon>Basidiomycota</taxon>
        <taxon>Agaricomycotina</taxon>
        <taxon>Tremellomycetes</taxon>
        <taxon>Tremellales</taxon>
        <taxon>Rhynchogastremaceae</taxon>
        <taxon>Papiliotrema</taxon>
    </lineage>
</organism>
<sequence length="237" mass="25029">MSPLPITLVGATGLTGSATLHALLQTKTVPFSITTIARKPIQPGQASHPETRFSHNLVSDLFTTPLGKVAEKGAVYISCLGTTRATAGGIEAQEKLDLGLNRDLAKKAKEDGAKGIILVSSAGTSAGSKLPYGRMKGQLQEDVKAMDFDSCVILRPAMLLGPRNESRPAEYVAQNLFRGLRSVGLPMSSLCVDADDVGACIAHFAANLPSGKVTIVENAQIIQIAKEWRQANGQAKH</sequence>
<keyword evidence="5" id="KW-0496">Mitochondrion</keyword>
<name>A0AAD9FPK4_PAPLA</name>
<evidence type="ECO:0000256" key="6">
    <source>
        <dbReference type="ARBA" id="ARBA00023136"/>
    </source>
</evidence>
<protein>
    <submittedName>
        <fullName evidence="7">Endoplasmic reticulum protein</fullName>
    </submittedName>
</protein>
<evidence type="ECO:0000256" key="2">
    <source>
        <dbReference type="ARBA" id="ARBA00006617"/>
    </source>
</evidence>
<evidence type="ECO:0000256" key="1">
    <source>
        <dbReference type="ARBA" id="ARBA00004450"/>
    </source>
</evidence>
<reference evidence="7" key="1">
    <citation type="submission" date="2023-02" db="EMBL/GenBank/DDBJ databases">
        <title>Identification and recombinant expression of a fungal hydrolase from Papiliotrema laurentii that hydrolyzes apple cutin and clears colloidal polyester polyurethane.</title>
        <authorList>
            <consortium name="DOE Joint Genome Institute"/>
            <person name="Roman V.A."/>
            <person name="Bojanowski C."/>
            <person name="Crable B.R."/>
            <person name="Wagner D.N."/>
            <person name="Hung C.S."/>
            <person name="Nadeau L.J."/>
            <person name="Schratz L."/>
            <person name="Haridas S."/>
            <person name="Pangilinan J."/>
            <person name="Lipzen A."/>
            <person name="Na H."/>
            <person name="Yan M."/>
            <person name="Ng V."/>
            <person name="Grigoriev I.V."/>
            <person name="Spatafora J.W."/>
            <person name="Barlow D."/>
            <person name="Biffinger J."/>
            <person name="Kelley-Loughnane N."/>
            <person name="Varaljay V.A."/>
            <person name="Crookes-Goodson W.J."/>
        </authorList>
    </citation>
    <scope>NUCLEOTIDE SEQUENCE</scope>
    <source>
        <strain evidence="7">5307AH</strain>
    </source>
</reference>
<evidence type="ECO:0000313" key="7">
    <source>
        <dbReference type="EMBL" id="KAK1923816.1"/>
    </source>
</evidence>
<evidence type="ECO:0000313" key="8">
    <source>
        <dbReference type="Proteomes" id="UP001182556"/>
    </source>
</evidence>
<evidence type="ECO:0000256" key="3">
    <source>
        <dbReference type="ARBA" id="ARBA00022787"/>
    </source>
</evidence>
<dbReference type="SUPFAM" id="SSF51735">
    <property type="entry name" value="NAD(P)-binding Rossmann-fold domains"/>
    <property type="match status" value="1"/>
</dbReference>
<dbReference type="PANTHER" id="PTHR14097">
    <property type="entry name" value="OXIDOREDUCTASE HTATIP2"/>
    <property type="match status" value="1"/>
</dbReference>
<dbReference type="Proteomes" id="UP001182556">
    <property type="component" value="Unassembled WGS sequence"/>
</dbReference>
<proteinExistence type="inferred from homology"/>
<gene>
    <name evidence="7" type="ORF">DB88DRAFT_492551</name>
</gene>
<evidence type="ECO:0000256" key="5">
    <source>
        <dbReference type="ARBA" id="ARBA00023128"/>
    </source>
</evidence>
<keyword evidence="6" id="KW-0472">Membrane</keyword>